<evidence type="ECO:0000259" key="3">
    <source>
        <dbReference type="PROSITE" id="PS50878"/>
    </source>
</evidence>
<reference evidence="4" key="1">
    <citation type="journal article" date="2023" name="Science">
        <title>Genome structures resolve the early diversification of teleost fishes.</title>
        <authorList>
            <person name="Parey E."/>
            <person name="Louis A."/>
            <person name="Montfort J."/>
            <person name="Bouchez O."/>
            <person name="Roques C."/>
            <person name="Iampietro C."/>
            <person name="Lluch J."/>
            <person name="Castinel A."/>
            <person name="Donnadieu C."/>
            <person name="Desvignes T."/>
            <person name="Floi Bucao C."/>
            <person name="Jouanno E."/>
            <person name="Wen M."/>
            <person name="Mejri S."/>
            <person name="Dirks R."/>
            <person name="Jansen H."/>
            <person name="Henkel C."/>
            <person name="Chen W.J."/>
            <person name="Zahm M."/>
            <person name="Cabau C."/>
            <person name="Klopp C."/>
            <person name="Thompson A.W."/>
            <person name="Robinson-Rechavi M."/>
            <person name="Braasch I."/>
            <person name="Lecointre G."/>
            <person name="Bobe J."/>
            <person name="Postlethwait J.H."/>
            <person name="Berthelot C."/>
            <person name="Roest Crollius H."/>
            <person name="Guiguen Y."/>
        </authorList>
    </citation>
    <scope>NUCLEOTIDE SEQUENCE</scope>
    <source>
        <strain evidence="4">WJC10195</strain>
    </source>
</reference>
<feature type="region of interest" description="Disordered" evidence="1">
    <location>
        <begin position="326"/>
        <end position="358"/>
    </location>
</feature>
<proteinExistence type="predicted"/>
<dbReference type="AlphaFoldDB" id="A0A9Q1JDE0"/>
<evidence type="ECO:0000256" key="1">
    <source>
        <dbReference type="SAM" id="MobiDB-lite"/>
    </source>
</evidence>
<keyword evidence="5" id="KW-1185">Reference proteome</keyword>
<evidence type="ECO:0000313" key="4">
    <source>
        <dbReference type="EMBL" id="KAJ8380189.1"/>
    </source>
</evidence>
<feature type="chain" id="PRO_5040373227" description="Reverse transcriptase domain-containing protein" evidence="2">
    <location>
        <begin position="31"/>
        <end position="358"/>
    </location>
</feature>
<feature type="domain" description="Reverse transcriptase" evidence="3">
    <location>
        <begin position="1"/>
        <end position="118"/>
    </location>
</feature>
<dbReference type="InterPro" id="IPR000477">
    <property type="entry name" value="RT_dom"/>
</dbReference>
<evidence type="ECO:0000256" key="2">
    <source>
        <dbReference type="SAM" id="SignalP"/>
    </source>
</evidence>
<feature type="signal peptide" evidence="2">
    <location>
        <begin position="1"/>
        <end position="30"/>
    </location>
</feature>
<organism evidence="4 5">
    <name type="scientific">Synaphobranchus kaupii</name>
    <name type="common">Kaup's arrowtooth eel</name>
    <dbReference type="NCBI Taxonomy" id="118154"/>
    <lineage>
        <taxon>Eukaryota</taxon>
        <taxon>Metazoa</taxon>
        <taxon>Chordata</taxon>
        <taxon>Craniata</taxon>
        <taxon>Vertebrata</taxon>
        <taxon>Euteleostomi</taxon>
        <taxon>Actinopterygii</taxon>
        <taxon>Neopterygii</taxon>
        <taxon>Teleostei</taxon>
        <taxon>Anguilliformes</taxon>
        <taxon>Synaphobranchidae</taxon>
        <taxon>Synaphobranchus</taxon>
    </lineage>
</organism>
<dbReference type="PANTHER" id="PTHR47027">
    <property type="entry name" value="REVERSE TRANSCRIPTASE DOMAIN-CONTAINING PROTEIN"/>
    <property type="match status" value="1"/>
</dbReference>
<sequence length="358" mass="40066">MSTAVRQGCLLSPLLFILVIDWIMKTTLEGQRLGIQWTVRTHPEDLDFADDLAVMSHTLPDMQKKVDKLTVTSSKAGPNINRKKTEAIRVNNRSEESVKLNGEQIADVEEFTYLGSMVNKEDINPAAQSLSTRHWGSGTLAGTVESAQVMRVDGKAGGMRFPVFACAGLGEKIKSSSSCERRAPNFAGAVRRDPAMPCDPPNVRIYSSLAEPARDGRNPGVTANKESWYKRDAPWLSWLPWRQRHLQNEDDPANLQAFKVRQECDEPPATSLILFLLIDRFSGGRPWARAPLLTAPQYCQTFSHLSLSVPPTRAVRLLSAQRCQQRRRGNSLSRRRLMERRRSRGSNYGAKTLQGPLL</sequence>
<dbReference type="OrthoDB" id="410381at2759"/>
<dbReference type="PROSITE" id="PS50878">
    <property type="entry name" value="RT_POL"/>
    <property type="match status" value="1"/>
</dbReference>
<accession>A0A9Q1JDE0</accession>
<evidence type="ECO:0000313" key="5">
    <source>
        <dbReference type="Proteomes" id="UP001152622"/>
    </source>
</evidence>
<name>A0A9Q1JDE0_SYNKA</name>
<gene>
    <name evidence="4" type="ORF">SKAU_G00009670</name>
</gene>
<feature type="compositionally biased region" description="Basic residues" evidence="1">
    <location>
        <begin position="326"/>
        <end position="344"/>
    </location>
</feature>
<protein>
    <recommendedName>
        <fullName evidence="3">Reverse transcriptase domain-containing protein</fullName>
    </recommendedName>
</protein>
<dbReference type="EMBL" id="JAINUF010000001">
    <property type="protein sequence ID" value="KAJ8380189.1"/>
    <property type="molecule type" value="Genomic_DNA"/>
</dbReference>
<comment type="caution">
    <text evidence="4">The sequence shown here is derived from an EMBL/GenBank/DDBJ whole genome shotgun (WGS) entry which is preliminary data.</text>
</comment>
<dbReference type="PANTHER" id="PTHR47027:SF25">
    <property type="entry name" value="REVERSE TRANSCRIPTASE DOMAIN-CONTAINING PROTEIN"/>
    <property type="match status" value="1"/>
</dbReference>
<dbReference type="Proteomes" id="UP001152622">
    <property type="component" value="Chromosome 1"/>
</dbReference>
<dbReference type="Pfam" id="PF00078">
    <property type="entry name" value="RVT_1"/>
    <property type="match status" value="1"/>
</dbReference>
<keyword evidence="2" id="KW-0732">Signal</keyword>